<keyword evidence="4" id="KW-0133">Cell shape</keyword>
<accession>A0A0G0NDV8</accession>
<feature type="domain" description="Peptidase S11 D-alanyl-D-alanine carboxypeptidase A N-terminal" evidence="10">
    <location>
        <begin position="76"/>
        <end position="296"/>
    </location>
</feature>
<dbReference type="GO" id="GO:0006508">
    <property type="term" value="P:proteolysis"/>
    <property type="evidence" value="ECO:0007669"/>
    <property type="project" value="InterPro"/>
</dbReference>
<dbReference type="PRINTS" id="PR00725">
    <property type="entry name" value="DADACBPTASE1"/>
</dbReference>
<dbReference type="STRING" id="1618550.UT39_C0012G0028"/>
<evidence type="ECO:0000256" key="6">
    <source>
        <dbReference type="ARBA" id="ARBA00023316"/>
    </source>
</evidence>
<evidence type="ECO:0000256" key="2">
    <source>
        <dbReference type="ARBA" id="ARBA00022729"/>
    </source>
</evidence>
<dbReference type="GO" id="GO:0071555">
    <property type="term" value="P:cell wall organization"/>
    <property type="evidence" value="ECO:0007669"/>
    <property type="project" value="UniProtKB-KW"/>
</dbReference>
<comment type="caution">
    <text evidence="11">The sequence shown here is derived from an EMBL/GenBank/DDBJ whole genome shotgun (WGS) entry which is preliminary data.</text>
</comment>
<dbReference type="Proteomes" id="UP000034246">
    <property type="component" value="Unassembled WGS sequence"/>
</dbReference>
<evidence type="ECO:0000259" key="10">
    <source>
        <dbReference type="Pfam" id="PF00768"/>
    </source>
</evidence>
<dbReference type="GO" id="GO:0009252">
    <property type="term" value="P:peptidoglycan biosynthetic process"/>
    <property type="evidence" value="ECO:0007669"/>
    <property type="project" value="UniProtKB-KW"/>
</dbReference>
<evidence type="ECO:0000256" key="8">
    <source>
        <dbReference type="PIRSR" id="PIRSR618044-2"/>
    </source>
</evidence>
<comment type="similarity">
    <text evidence="1 9">Belongs to the peptidase S11 family.</text>
</comment>
<sequence length="317" mass="34859">MGMFDNLLKNCRLRLFTLLVSSFLSTSLFALTISSQRLGYLKRSAIEQSSTLGVSTEIVQASEVQYPKYVGGEIFDISAKSSLAIDVDTGAVLYEKQPQVSVMPASTSKIITALVSLDVYDLKKKVVVPSFTIEGQVVGLKSGEVISVNDLLYALLVDSANDAAEALARNYPGGRDIFVAEMNLKARNLGLTSSIFLNPTGLDQIGQSTTAQDLVKASFYAMQNPVFEKIVETKNYVIRDENNNVRYRFTNTNQLLGEVDGVKGVKTGKTDGAMENLITYIERGNAKVLIAVLGSDDRFRETKRLINWLFTSYVWGN</sequence>
<name>A0A0G0NDV8_9BACT</name>
<dbReference type="InterPro" id="IPR018044">
    <property type="entry name" value="Peptidase_S11"/>
</dbReference>
<proteinExistence type="inferred from homology"/>
<dbReference type="InterPro" id="IPR001967">
    <property type="entry name" value="Peptidase_S11_N"/>
</dbReference>
<keyword evidence="5" id="KW-0573">Peptidoglycan synthesis</keyword>
<keyword evidence="6" id="KW-0961">Cell wall biogenesis/degradation</keyword>
<organism evidence="11 12">
    <name type="scientific">Candidatus Woesebacteria bacterium GW2011_GWA1_39_21</name>
    <dbReference type="NCBI Taxonomy" id="1618550"/>
    <lineage>
        <taxon>Bacteria</taxon>
        <taxon>Candidatus Woeseibacteriota</taxon>
    </lineage>
</organism>
<dbReference type="EMBL" id="LBWP01000012">
    <property type="protein sequence ID" value="KKR11006.1"/>
    <property type="molecule type" value="Genomic_DNA"/>
</dbReference>
<evidence type="ECO:0000256" key="3">
    <source>
        <dbReference type="ARBA" id="ARBA00022801"/>
    </source>
</evidence>
<feature type="binding site" evidence="8">
    <location>
        <position position="266"/>
    </location>
    <ligand>
        <name>substrate</name>
    </ligand>
</feature>
<evidence type="ECO:0000256" key="7">
    <source>
        <dbReference type="PIRSR" id="PIRSR618044-1"/>
    </source>
</evidence>
<feature type="active site" description="Proton acceptor" evidence="7">
    <location>
        <position position="109"/>
    </location>
</feature>
<dbReference type="PANTHER" id="PTHR21581">
    <property type="entry name" value="D-ALANYL-D-ALANINE CARBOXYPEPTIDASE"/>
    <property type="match status" value="1"/>
</dbReference>
<feature type="active site" description="Acyl-ester intermediate" evidence="7">
    <location>
        <position position="106"/>
    </location>
</feature>
<evidence type="ECO:0000313" key="11">
    <source>
        <dbReference type="EMBL" id="KKR11006.1"/>
    </source>
</evidence>
<dbReference type="GO" id="GO:0009002">
    <property type="term" value="F:serine-type D-Ala-D-Ala carboxypeptidase activity"/>
    <property type="evidence" value="ECO:0007669"/>
    <property type="project" value="InterPro"/>
</dbReference>
<dbReference type="Gene3D" id="3.40.710.10">
    <property type="entry name" value="DD-peptidase/beta-lactamase superfamily"/>
    <property type="match status" value="1"/>
</dbReference>
<gene>
    <name evidence="11" type="ORF">UT39_C0012G0028</name>
</gene>
<dbReference type="PATRIC" id="fig|1618550.3.peg.758"/>
<dbReference type="AlphaFoldDB" id="A0A0G0NDV8"/>
<protein>
    <recommendedName>
        <fullName evidence="10">Peptidase S11 D-alanyl-D-alanine carboxypeptidase A N-terminal domain-containing protein</fullName>
    </recommendedName>
</protein>
<dbReference type="InterPro" id="IPR012338">
    <property type="entry name" value="Beta-lactam/transpept-like"/>
</dbReference>
<evidence type="ECO:0000256" key="5">
    <source>
        <dbReference type="ARBA" id="ARBA00022984"/>
    </source>
</evidence>
<dbReference type="GO" id="GO:0008360">
    <property type="term" value="P:regulation of cell shape"/>
    <property type="evidence" value="ECO:0007669"/>
    <property type="project" value="UniProtKB-KW"/>
</dbReference>
<dbReference type="Pfam" id="PF00768">
    <property type="entry name" value="Peptidase_S11"/>
    <property type="match status" value="1"/>
</dbReference>
<evidence type="ECO:0000313" key="12">
    <source>
        <dbReference type="Proteomes" id="UP000034246"/>
    </source>
</evidence>
<evidence type="ECO:0000256" key="9">
    <source>
        <dbReference type="RuleBase" id="RU004016"/>
    </source>
</evidence>
<dbReference type="PANTHER" id="PTHR21581:SF33">
    <property type="entry name" value="D-ALANYL-D-ALANINE CARBOXYPEPTIDASE DACB"/>
    <property type="match status" value="1"/>
</dbReference>
<feature type="active site" evidence="7">
    <location>
        <position position="159"/>
    </location>
</feature>
<evidence type="ECO:0000256" key="4">
    <source>
        <dbReference type="ARBA" id="ARBA00022960"/>
    </source>
</evidence>
<dbReference type="SUPFAM" id="SSF56601">
    <property type="entry name" value="beta-lactamase/transpeptidase-like"/>
    <property type="match status" value="1"/>
</dbReference>
<evidence type="ECO:0000256" key="1">
    <source>
        <dbReference type="ARBA" id="ARBA00007164"/>
    </source>
</evidence>
<keyword evidence="2" id="KW-0732">Signal</keyword>
<reference evidence="11 12" key="1">
    <citation type="journal article" date="2015" name="Nature">
        <title>rRNA introns, odd ribosomes, and small enigmatic genomes across a large radiation of phyla.</title>
        <authorList>
            <person name="Brown C.T."/>
            <person name="Hug L.A."/>
            <person name="Thomas B.C."/>
            <person name="Sharon I."/>
            <person name="Castelle C.J."/>
            <person name="Singh A."/>
            <person name="Wilkins M.J."/>
            <person name="Williams K.H."/>
            <person name="Banfield J.F."/>
        </authorList>
    </citation>
    <scope>NUCLEOTIDE SEQUENCE [LARGE SCALE GENOMIC DNA]</scope>
</reference>
<keyword evidence="3" id="KW-0378">Hydrolase</keyword>